<reference evidence="9" key="1">
    <citation type="submission" date="2023-03" db="EMBL/GenBank/DDBJ databases">
        <authorList>
            <person name="Steffen K."/>
            <person name="Cardenas P."/>
        </authorList>
    </citation>
    <scope>NUCLEOTIDE SEQUENCE</scope>
</reference>
<dbReference type="Gene3D" id="3.90.110.10">
    <property type="entry name" value="Lactate dehydrogenase/glycoside hydrolase, family 4, C-terminal"/>
    <property type="match status" value="1"/>
</dbReference>
<dbReference type="InterPro" id="IPR015421">
    <property type="entry name" value="PyrdxlP-dep_Trfase_major"/>
</dbReference>
<keyword evidence="4" id="KW-0560">Oxidoreductase</keyword>
<dbReference type="InterPro" id="IPR015955">
    <property type="entry name" value="Lactate_DH/Glyco_Ohase_4_C"/>
</dbReference>
<dbReference type="GO" id="GO:0004459">
    <property type="term" value="F:L-lactate dehydrogenase (NAD+) activity"/>
    <property type="evidence" value="ECO:0007669"/>
    <property type="project" value="UniProtKB-EC"/>
</dbReference>
<organism evidence="9 10">
    <name type="scientific">Geodia barretti</name>
    <name type="common">Barrett's horny sponge</name>
    <dbReference type="NCBI Taxonomy" id="519541"/>
    <lineage>
        <taxon>Eukaryota</taxon>
        <taxon>Metazoa</taxon>
        <taxon>Porifera</taxon>
        <taxon>Demospongiae</taxon>
        <taxon>Heteroscleromorpha</taxon>
        <taxon>Tetractinellida</taxon>
        <taxon>Astrophorina</taxon>
        <taxon>Geodiidae</taxon>
        <taxon>Geodia</taxon>
    </lineage>
</organism>
<evidence type="ECO:0000256" key="5">
    <source>
        <dbReference type="ARBA" id="ARBA00023027"/>
    </source>
</evidence>
<comment type="caution">
    <text evidence="9">The sequence shown here is derived from an EMBL/GenBank/DDBJ whole genome shotgun (WGS) entry which is preliminary data.</text>
</comment>
<dbReference type="Gene3D" id="3.90.1150.10">
    <property type="entry name" value="Aspartate Aminotransferase, domain 1"/>
    <property type="match status" value="1"/>
</dbReference>
<dbReference type="InterPro" id="IPR015424">
    <property type="entry name" value="PyrdxlP-dep_Trfase"/>
</dbReference>
<dbReference type="InterPro" id="IPR001557">
    <property type="entry name" value="L-lactate/malate_DH"/>
</dbReference>
<keyword evidence="10" id="KW-1185">Reference proteome</keyword>
<dbReference type="InterPro" id="IPR015422">
    <property type="entry name" value="PyrdxlP-dep_Trfase_small"/>
</dbReference>
<dbReference type="InterPro" id="IPR001236">
    <property type="entry name" value="Lactate/malate_DH_N"/>
</dbReference>
<evidence type="ECO:0000313" key="9">
    <source>
        <dbReference type="EMBL" id="CAI8023745.1"/>
    </source>
</evidence>
<evidence type="ECO:0000259" key="7">
    <source>
        <dbReference type="Pfam" id="PF00056"/>
    </source>
</evidence>
<evidence type="ECO:0000259" key="8">
    <source>
        <dbReference type="Pfam" id="PF02866"/>
    </source>
</evidence>
<dbReference type="Pfam" id="PF02866">
    <property type="entry name" value="Ldh_1_C"/>
    <property type="match status" value="1"/>
</dbReference>
<dbReference type="GO" id="GO:0008483">
    <property type="term" value="F:transaminase activity"/>
    <property type="evidence" value="ECO:0007669"/>
    <property type="project" value="InterPro"/>
</dbReference>
<sequence>MRSKVTVVGAGNVGATAVQRIHQLGYADTVLVDVVEDLPQGKALDMLESGPVIGSDAQVIGSNDYEATANSDVVVITAGIARRPGMSRDDLLLTNMNITTAVTEQNILESSGFPRNRVFGMAGVLDTARFRTFIAQELNVSVEDVQAYVLGGHGDDMVPLVRYTTVGGIPISEMLSEETVGALVQRTRQGGGEIVALLKAGSAFYAPSASITQMVEAILLDKKRILPGCAYLEGEFGINGLCVGVPIKVGAGGMEQVIEIKLMDHEQKALEASAASVQELVEKVAGRSSRERELLDKAARYLPGGGSGNTNFPESVNFLAREGRGSHIWDVSGNEYVDWLMGSGPMVLGHAHPAVVEAVIEAVGQGSTFFTTNEKAVLLAEELVNSVPCADKVRFTTSGTDACFQCMRAARAYRKREKVLKFEGGFHGTSDYALMSVTPSSAEEFPQAVPNSGGIPKAIQDLMLVAPYNDLDTTATIIEAHHDELAAVIVEPVQRIISPKSGFLQGLRELTKRYDIRLIFDEVVPDSGWNTAGHRYITGSLLTSAPWVKSWAAVIRWPQ</sequence>
<dbReference type="Proteomes" id="UP001174909">
    <property type="component" value="Unassembled WGS sequence"/>
</dbReference>
<dbReference type="InterPro" id="IPR022383">
    <property type="entry name" value="Lactate/malate_DH_C"/>
</dbReference>
<dbReference type="InterPro" id="IPR005814">
    <property type="entry name" value="Aminotrans_3"/>
</dbReference>
<dbReference type="SUPFAM" id="SSF53383">
    <property type="entry name" value="PLP-dependent transferases"/>
    <property type="match status" value="1"/>
</dbReference>
<dbReference type="Pfam" id="PF00202">
    <property type="entry name" value="Aminotran_3"/>
    <property type="match status" value="1"/>
</dbReference>
<evidence type="ECO:0000256" key="2">
    <source>
        <dbReference type="ARBA" id="ARBA00016495"/>
    </source>
</evidence>
<dbReference type="AlphaFoldDB" id="A0AA35S5C4"/>
<feature type="domain" description="Lactate/malate dehydrogenase C-terminal" evidence="8">
    <location>
        <begin position="125"/>
        <end position="284"/>
    </location>
</feature>
<dbReference type="InterPro" id="IPR011275">
    <property type="entry name" value="Malate_DH_type3"/>
</dbReference>
<dbReference type="PRINTS" id="PR00086">
    <property type="entry name" value="LLDHDRGNASE"/>
</dbReference>
<dbReference type="FunFam" id="3.90.110.10:FF:000004">
    <property type="entry name" value="Malate dehydrogenase"/>
    <property type="match status" value="1"/>
</dbReference>
<dbReference type="SUPFAM" id="SSF51735">
    <property type="entry name" value="NAD(P)-binding Rossmann-fold domains"/>
    <property type="match status" value="1"/>
</dbReference>
<name>A0AA35S5C4_GEOBA</name>
<comment type="catalytic activity">
    <reaction evidence="6">
        <text>(S)-lactate + NAD(+) = pyruvate + NADH + H(+)</text>
        <dbReference type="Rhea" id="RHEA:23444"/>
        <dbReference type="ChEBI" id="CHEBI:15361"/>
        <dbReference type="ChEBI" id="CHEBI:15378"/>
        <dbReference type="ChEBI" id="CHEBI:16651"/>
        <dbReference type="ChEBI" id="CHEBI:57540"/>
        <dbReference type="ChEBI" id="CHEBI:57945"/>
        <dbReference type="EC" id="1.1.1.27"/>
    </reaction>
</comment>
<dbReference type="Gene3D" id="3.40.50.720">
    <property type="entry name" value="NAD(P)-binding Rossmann-like Domain"/>
    <property type="match status" value="1"/>
</dbReference>
<dbReference type="PANTHER" id="PTHR43713:SF3">
    <property type="entry name" value="GLUTAMATE-1-SEMIALDEHYDE 2,1-AMINOMUTASE 1, CHLOROPLASTIC-RELATED"/>
    <property type="match status" value="1"/>
</dbReference>
<dbReference type="CDD" id="cd01339">
    <property type="entry name" value="LDH-like_MDH"/>
    <property type="match status" value="1"/>
</dbReference>
<gene>
    <name evidence="9" type="ORF">GBAR_LOCUS13850</name>
</gene>
<evidence type="ECO:0000256" key="1">
    <source>
        <dbReference type="ARBA" id="ARBA00001933"/>
    </source>
</evidence>
<dbReference type="GO" id="GO:0019752">
    <property type="term" value="P:carboxylic acid metabolic process"/>
    <property type="evidence" value="ECO:0007669"/>
    <property type="project" value="InterPro"/>
</dbReference>
<evidence type="ECO:0000256" key="6">
    <source>
        <dbReference type="ARBA" id="ARBA00049258"/>
    </source>
</evidence>
<evidence type="ECO:0000313" key="10">
    <source>
        <dbReference type="Proteomes" id="UP001174909"/>
    </source>
</evidence>
<dbReference type="SUPFAM" id="SSF56327">
    <property type="entry name" value="LDH C-terminal domain-like"/>
    <property type="match status" value="1"/>
</dbReference>
<evidence type="ECO:0000256" key="4">
    <source>
        <dbReference type="ARBA" id="ARBA00023002"/>
    </source>
</evidence>
<dbReference type="Pfam" id="PF00056">
    <property type="entry name" value="Ldh_1_N"/>
    <property type="match status" value="1"/>
</dbReference>
<dbReference type="Gene3D" id="3.40.640.10">
    <property type="entry name" value="Type I PLP-dependent aspartate aminotransferase-like (Major domain)"/>
    <property type="match status" value="1"/>
</dbReference>
<feature type="domain" description="Lactate/malate dehydrogenase N-terminal" evidence="7">
    <location>
        <begin position="4"/>
        <end position="105"/>
    </location>
</feature>
<evidence type="ECO:0000256" key="3">
    <source>
        <dbReference type="ARBA" id="ARBA00022898"/>
    </source>
</evidence>
<dbReference type="GO" id="GO:0030170">
    <property type="term" value="F:pyridoxal phosphate binding"/>
    <property type="evidence" value="ECO:0007669"/>
    <property type="project" value="InterPro"/>
</dbReference>
<dbReference type="InterPro" id="IPR036291">
    <property type="entry name" value="NAD(P)-bd_dom_sf"/>
</dbReference>
<keyword evidence="3" id="KW-0663">Pyridoxal phosphate</keyword>
<proteinExistence type="predicted"/>
<dbReference type="EMBL" id="CASHTH010002030">
    <property type="protein sequence ID" value="CAI8023745.1"/>
    <property type="molecule type" value="Genomic_DNA"/>
</dbReference>
<keyword evidence="5" id="KW-0520">NAD</keyword>
<accession>A0AA35S5C4</accession>
<protein>
    <recommendedName>
        <fullName evidence="2">L-lactate dehydrogenase</fullName>
    </recommendedName>
</protein>
<comment type="cofactor">
    <cofactor evidence="1">
        <name>pyridoxal 5'-phosphate</name>
        <dbReference type="ChEBI" id="CHEBI:597326"/>
    </cofactor>
</comment>
<dbReference type="PANTHER" id="PTHR43713">
    <property type="entry name" value="GLUTAMATE-1-SEMIALDEHYDE 2,1-AMINOMUTASE"/>
    <property type="match status" value="1"/>
</dbReference>